<dbReference type="AlphaFoldDB" id="A0A495SNB1"/>
<keyword evidence="1" id="KW-0812">Transmembrane</keyword>
<accession>A0A495SNB1</accession>
<feature type="transmembrane region" description="Helical" evidence="1">
    <location>
        <begin position="6"/>
        <end position="30"/>
    </location>
</feature>
<sequence length="210" mass="24604">MDINSIIQVLASIFTVFISAFIAPFFLNFYMKRKFRKMQYLIDSQNILQNVHNDFKTNFVEPTIAENLFFVMTGIRTNYNTIPAYLKLKDLLGQDYEWLMIRSAKPHFKFDNKGEIEIILSKYTLIYRNFSLVLSFVFSLTGLGILIYFSRFDINTLSEILLIYMLAFPLFIFAFYILSTLTSISRAGILQKRLTVVKMKLTQSEPENKI</sequence>
<feature type="transmembrane region" description="Helical" evidence="1">
    <location>
        <begin position="130"/>
        <end position="149"/>
    </location>
</feature>
<name>A0A495SNB1_9FLAO</name>
<dbReference type="EMBL" id="RBXB01000001">
    <property type="protein sequence ID" value="RKT01771.1"/>
    <property type="molecule type" value="Genomic_DNA"/>
</dbReference>
<keyword evidence="3" id="KW-1185">Reference proteome</keyword>
<feature type="transmembrane region" description="Helical" evidence="1">
    <location>
        <begin position="161"/>
        <end position="184"/>
    </location>
</feature>
<keyword evidence="1" id="KW-0472">Membrane</keyword>
<evidence type="ECO:0000313" key="3">
    <source>
        <dbReference type="Proteomes" id="UP000272428"/>
    </source>
</evidence>
<proteinExistence type="predicted"/>
<protein>
    <submittedName>
        <fullName evidence="2">Uncharacterized protein</fullName>
    </submittedName>
</protein>
<gene>
    <name evidence="2" type="ORF">BCF58_0995</name>
</gene>
<dbReference type="Proteomes" id="UP000272428">
    <property type="component" value="Unassembled WGS sequence"/>
</dbReference>
<reference evidence="2 3" key="1">
    <citation type="submission" date="2018-10" db="EMBL/GenBank/DDBJ databases">
        <title>Genomic Encyclopedia of Archaeal and Bacterial Type Strains, Phase II (KMG-II): from individual species to whole genera.</title>
        <authorList>
            <person name="Goeker M."/>
        </authorList>
    </citation>
    <scope>NUCLEOTIDE SEQUENCE [LARGE SCALE GENOMIC DNA]</scope>
    <source>
        <strain evidence="2 3">DSM 14219</strain>
    </source>
</reference>
<organism evidence="2 3">
    <name type="scientific">Chryseobacterium defluvii</name>
    <dbReference type="NCBI Taxonomy" id="160396"/>
    <lineage>
        <taxon>Bacteria</taxon>
        <taxon>Pseudomonadati</taxon>
        <taxon>Bacteroidota</taxon>
        <taxon>Flavobacteriia</taxon>
        <taxon>Flavobacteriales</taxon>
        <taxon>Weeksellaceae</taxon>
        <taxon>Chryseobacterium group</taxon>
        <taxon>Chryseobacterium</taxon>
    </lineage>
</organism>
<comment type="caution">
    <text evidence="2">The sequence shown here is derived from an EMBL/GenBank/DDBJ whole genome shotgun (WGS) entry which is preliminary data.</text>
</comment>
<evidence type="ECO:0000313" key="2">
    <source>
        <dbReference type="EMBL" id="RKT01771.1"/>
    </source>
</evidence>
<evidence type="ECO:0000256" key="1">
    <source>
        <dbReference type="SAM" id="Phobius"/>
    </source>
</evidence>
<keyword evidence="1" id="KW-1133">Transmembrane helix</keyword>